<keyword evidence="3" id="KW-1185">Reference proteome</keyword>
<protein>
    <submittedName>
        <fullName evidence="2">Uncharacterized protein</fullName>
    </submittedName>
</protein>
<gene>
    <name evidence="2" type="ORF">CCC_01614</name>
</gene>
<proteinExistence type="predicted"/>
<organism evidence="2 3">
    <name type="scientific">Paramagnetospirillum magnetotacticum MS-1</name>
    <dbReference type="NCBI Taxonomy" id="272627"/>
    <lineage>
        <taxon>Bacteria</taxon>
        <taxon>Pseudomonadati</taxon>
        <taxon>Pseudomonadota</taxon>
        <taxon>Alphaproteobacteria</taxon>
        <taxon>Rhodospirillales</taxon>
        <taxon>Magnetospirillaceae</taxon>
        <taxon>Paramagnetospirillum</taxon>
    </lineage>
</organism>
<name>A0A0C2YNR9_PARME</name>
<evidence type="ECO:0000256" key="1">
    <source>
        <dbReference type="SAM" id="MobiDB-lite"/>
    </source>
</evidence>
<evidence type="ECO:0000313" key="3">
    <source>
        <dbReference type="Proteomes" id="UP000031971"/>
    </source>
</evidence>
<comment type="caution">
    <text evidence="2">The sequence shown here is derived from an EMBL/GenBank/DDBJ whole genome shotgun (WGS) entry which is preliminary data.</text>
</comment>
<accession>A0A0C2YNR9</accession>
<dbReference type="Proteomes" id="UP000031971">
    <property type="component" value="Unassembled WGS sequence"/>
</dbReference>
<feature type="region of interest" description="Disordered" evidence="1">
    <location>
        <begin position="18"/>
        <end position="44"/>
    </location>
</feature>
<dbReference type="AlphaFoldDB" id="A0A0C2YNR9"/>
<reference evidence="2 3" key="1">
    <citation type="submission" date="2015-01" db="EMBL/GenBank/DDBJ databases">
        <title>Genome Sequence of Magnetospirillum magnetotacticum Strain MS-1.</title>
        <authorList>
            <person name="Marinov G.K."/>
            <person name="Smalley M.D."/>
            <person name="DeSalvo G."/>
        </authorList>
    </citation>
    <scope>NUCLEOTIDE SEQUENCE [LARGE SCALE GENOMIC DNA]</scope>
    <source>
        <strain evidence="2 3">MS-1</strain>
    </source>
</reference>
<evidence type="ECO:0000313" key="2">
    <source>
        <dbReference type="EMBL" id="KIL96748.1"/>
    </source>
</evidence>
<sequence length="417" mass="45826">MNYAIRFTLPACVAVPQPSSANPPPARPPASTSIQPRAAGKPWPRDNRVPFCRYHRASCTTLTPVSEIAYKVSNTSARSGHRIPSTNDPPPSEVYPMAILTTLLEPKTDIWHGRIRPDIAFMDSLIPEAGREKDRGPNFQIVRSKDGKGNFSQNAVYGSKGCIAAVLAAFQRQTGEALTINGLADRIAALSGPNAKTSAVDKTLRRLEDGHIVTWETTLTISNPLGIDPLDLVRTLLNNKGVEIDRDRMEQDRHRLSNFVLPMCTIDSSIDAITWLEFSLRKARRLDLDDANFVPADMDNCQAANRAYDLVRSALRAWHRSGADGSIERGRLSQALQELAAAGMYLHCGRLARLVPLGEPDDSDARSETALVARFSPKPTAVSIPWSRENELGLSIDDDGLREDAVEALAWAAQERF</sequence>
<dbReference type="EMBL" id="JXSL01000035">
    <property type="protein sequence ID" value="KIL96748.1"/>
    <property type="molecule type" value="Genomic_DNA"/>
</dbReference>